<dbReference type="Proteomes" id="UP001500889">
    <property type="component" value="Chromosome E"/>
</dbReference>
<name>A0AAU9G8N0_DROMD</name>
<evidence type="ECO:0000256" key="1">
    <source>
        <dbReference type="SAM" id="MobiDB-lite"/>
    </source>
</evidence>
<evidence type="ECO:0000313" key="2">
    <source>
        <dbReference type="EMBL" id="BFG04943.1"/>
    </source>
</evidence>
<feature type="region of interest" description="Disordered" evidence="1">
    <location>
        <begin position="612"/>
        <end position="817"/>
    </location>
</feature>
<feature type="region of interest" description="Disordered" evidence="1">
    <location>
        <begin position="123"/>
        <end position="194"/>
    </location>
</feature>
<feature type="compositionally biased region" description="Pro residues" evidence="1">
    <location>
        <begin position="392"/>
        <end position="401"/>
    </location>
</feature>
<evidence type="ECO:0000313" key="3">
    <source>
        <dbReference type="Proteomes" id="UP001500889"/>
    </source>
</evidence>
<dbReference type="PANTHER" id="PTHR23186:SF4">
    <property type="entry name" value="GH22790P"/>
    <property type="match status" value="1"/>
</dbReference>
<feature type="compositionally biased region" description="Basic and acidic residues" evidence="1">
    <location>
        <begin position="637"/>
        <end position="660"/>
    </location>
</feature>
<keyword evidence="3" id="KW-1185">Reference proteome</keyword>
<proteinExistence type="predicted"/>
<dbReference type="InterPro" id="IPR026092">
    <property type="entry name" value="RAI2/SOBP"/>
</dbReference>
<feature type="compositionally biased region" description="Low complexity" evidence="1">
    <location>
        <begin position="711"/>
        <end position="737"/>
    </location>
</feature>
<dbReference type="AlphaFoldDB" id="A0AAU9G8N0"/>
<organism evidence="2 3">
    <name type="scientific">Drosophila madeirensis</name>
    <name type="common">Fruit fly</name>
    <dbReference type="NCBI Taxonomy" id="30013"/>
    <lineage>
        <taxon>Eukaryota</taxon>
        <taxon>Metazoa</taxon>
        <taxon>Ecdysozoa</taxon>
        <taxon>Arthropoda</taxon>
        <taxon>Hexapoda</taxon>
        <taxon>Insecta</taxon>
        <taxon>Pterygota</taxon>
        <taxon>Neoptera</taxon>
        <taxon>Endopterygota</taxon>
        <taxon>Diptera</taxon>
        <taxon>Brachycera</taxon>
        <taxon>Muscomorpha</taxon>
        <taxon>Ephydroidea</taxon>
        <taxon>Drosophilidae</taxon>
        <taxon>Drosophila</taxon>
        <taxon>Sophophora</taxon>
    </lineage>
</organism>
<feature type="compositionally biased region" description="Low complexity" evidence="1">
    <location>
        <begin position="781"/>
        <end position="807"/>
    </location>
</feature>
<dbReference type="Pfam" id="PF15279">
    <property type="entry name" value="SOBP"/>
    <property type="match status" value="1"/>
</dbReference>
<dbReference type="EMBL" id="AP029267">
    <property type="protein sequence ID" value="BFG04943.1"/>
    <property type="molecule type" value="Genomic_DNA"/>
</dbReference>
<sequence length="866" mass="93809">MSAKTSPSSSRDASVGGAANVAGPVQIKKELPSDEIKEFAHSTMNELLGWYGFDGVDVDRLDLTAKTSRLLQSAAAAAAASQQHQLQQQQQQDQEQQQQQQQLLERRRTGLLRSSRTSLAAAYHSNNNNNNHNNNHSSSSSNGNAVGRKVGGMQNSNRTTTATPSDHDTRSSREDDSKSPNSIGKPVTTAGLAVPPTEEKIDYNNCCWCHRPIAENAPDYLTSSDGPRYCSESCFTQSRRACFKKAKTCDWCKHVRHAVSYVDFQDGASQLQFCSEKCLNQYKMQIFCNETQAHLDMNPHLRDQAMEAGSEAGLITPDLWLRNCRSRSASPASTVSVSPGPPAAPERSTAATPNAKRSSPSVTPPSNPSKPLISVAPVSKLLAQKSPAPAAAAPPPPPPPLQRHQHNSNSSLGSGRDAGLKHGRRKRPLRGPGSCSSGSETVASMLQKQQQQQQPPTLSADFSGSSVPLPPLSPMPEPHHPQQQQQQQQPPPVVPQQVLGRGPTAIPPSYFATPPNGHPMGLPFGRHPAPPPHHFMPPPHGMMPRGFPPPFGLPMPQAQLPEHLGAFGAMLGAVPPVTVMVPYPIIIPLPIPIPVPLPVMDFYKAHLTPEQRKRFDEERATTSRRSKEEQPQPLDCSKSRSDQELELEQRQDPAPEEEQKATMPTPQLKEEQLEEEEDEKEKDEDVQVDDDDNDDDDNDDDGKKSIPKTNSAGRASPASASPSSPASSSPATDANSSQETHCIVRDETQSEGNQDSQKLPKLKITRLQSKRTLNQTKEEPNAASAAAHVPAAATPAGGSSNSSSAASECSRPLRKRKRIIDCDFQKMALRELEPSDGHNQPQDEDGECNNINNSNSQGSGNAKAKK</sequence>
<feature type="compositionally biased region" description="Polar residues" evidence="1">
    <location>
        <begin position="1"/>
        <end position="12"/>
    </location>
</feature>
<feature type="compositionally biased region" description="Low complexity" evidence="1">
    <location>
        <begin position="849"/>
        <end position="866"/>
    </location>
</feature>
<gene>
    <name evidence="2" type="ORF">DMAD_03793</name>
</gene>
<feature type="compositionally biased region" description="Basic and acidic residues" evidence="1">
    <location>
        <begin position="612"/>
        <end position="630"/>
    </location>
</feature>
<accession>A0AAU9G8N0</accession>
<dbReference type="PANTHER" id="PTHR23186">
    <property type="entry name" value="RETINOIC ACID-INDUCED PROTEIN 2"/>
    <property type="match status" value="1"/>
</dbReference>
<feature type="compositionally biased region" description="Low complexity" evidence="1">
    <location>
        <begin position="85"/>
        <end position="103"/>
    </location>
</feature>
<feature type="compositionally biased region" description="Acidic residues" evidence="1">
    <location>
        <begin position="672"/>
        <end position="700"/>
    </location>
</feature>
<protein>
    <submittedName>
        <fullName evidence="2">Sine oculis-binding protein homolog</fullName>
    </submittedName>
</protein>
<feature type="compositionally biased region" description="Polar residues" evidence="1">
    <location>
        <begin position="766"/>
        <end position="775"/>
    </location>
</feature>
<feature type="region of interest" description="Disordered" evidence="1">
    <location>
        <begin position="85"/>
        <end position="104"/>
    </location>
</feature>
<feature type="region of interest" description="Disordered" evidence="1">
    <location>
        <begin position="330"/>
        <end position="508"/>
    </location>
</feature>
<dbReference type="GO" id="GO:0048513">
    <property type="term" value="P:animal organ development"/>
    <property type="evidence" value="ECO:0007669"/>
    <property type="project" value="TreeGrafter"/>
</dbReference>
<feature type="compositionally biased region" description="Polar residues" evidence="1">
    <location>
        <begin position="434"/>
        <end position="446"/>
    </location>
</feature>
<dbReference type="GO" id="GO:0005634">
    <property type="term" value="C:nucleus"/>
    <property type="evidence" value="ECO:0007669"/>
    <property type="project" value="TreeGrafter"/>
</dbReference>
<feature type="region of interest" description="Disordered" evidence="1">
    <location>
        <begin position="830"/>
        <end position="866"/>
    </location>
</feature>
<reference evidence="2 3" key="1">
    <citation type="submission" date="2024-02" db="EMBL/GenBank/DDBJ databases">
        <title>A chromosome-level genome assembly of Drosophila madeirensis, a fruit fly species endemic to Madeira island.</title>
        <authorList>
            <person name="Tomihara K."/>
            <person name="Llopart A."/>
            <person name="Yamamoto D."/>
        </authorList>
    </citation>
    <scope>NUCLEOTIDE SEQUENCE [LARGE SCALE GENOMIC DNA]</scope>
    <source>
        <strain evidence="2 3">RF1</strain>
    </source>
</reference>
<feature type="compositionally biased region" description="Polar residues" evidence="1">
    <location>
        <begin position="153"/>
        <end position="164"/>
    </location>
</feature>
<feature type="compositionally biased region" description="Low complexity" evidence="1">
    <location>
        <begin position="123"/>
        <end position="142"/>
    </location>
</feature>
<feature type="region of interest" description="Disordered" evidence="1">
    <location>
        <begin position="1"/>
        <end position="27"/>
    </location>
</feature>
<feature type="compositionally biased region" description="Basic and acidic residues" evidence="1">
    <location>
        <begin position="165"/>
        <end position="178"/>
    </location>
</feature>